<dbReference type="PANTHER" id="PTHR21527:SF6">
    <property type="entry name" value="NUCLEOPORIN NUP35"/>
    <property type="match status" value="1"/>
</dbReference>
<feature type="compositionally biased region" description="Polar residues" evidence="13">
    <location>
        <begin position="114"/>
        <end position="127"/>
    </location>
</feature>
<dbReference type="EMBL" id="CM016762">
    <property type="protein sequence ID" value="TMS39181.1"/>
    <property type="molecule type" value="Genomic_DNA"/>
</dbReference>
<reference evidence="15 16" key="1">
    <citation type="journal article" date="2015" name="Genome Biol.">
        <title>Comparative genomics of Steinernema reveals deeply conserved gene regulatory networks.</title>
        <authorList>
            <person name="Dillman A.R."/>
            <person name="Macchietto M."/>
            <person name="Porter C.F."/>
            <person name="Rogers A."/>
            <person name="Williams B."/>
            <person name="Antoshechkin I."/>
            <person name="Lee M.M."/>
            <person name="Goodwin Z."/>
            <person name="Lu X."/>
            <person name="Lewis E.E."/>
            <person name="Goodrich-Blair H."/>
            <person name="Stock S.P."/>
            <person name="Adams B.J."/>
            <person name="Sternberg P.W."/>
            <person name="Mortazavi A."/>
        </authorList>
    </citation>
    <scope>NUCLEOTIDE SEQUENCE [LARGE SCALE GENOMIC DNA]</scope>
    <source>
        <strain evidence="15 16">ALL</strain>
    </source>
</reference>
<evidence type="ECO:0000256" key="7">
    <source>
        <dbReference type="ARBA" id="ARBA00023010"/>
    </source>
</evidence>
<feature type="compositionally biased region" description="Basic and acidic residues" evidence="13">
    <location>
        <begin position="324"/>
        <end position="333"/>
    </location>
</feature>
<gene>
    <name evidence="15" type="ORF">L596_005749</name>
</gene>
<evidence type="ECO:0000256" key="5">
    <source>
        <dbReference type="ARBA" id="ARBA00022816"/>
    </source>
</evidence>
<dbReference type="InterPro" id="IPR012677">
    <property type="entry name" value="Nucleotide-bd_a/b_plait_sf"/>
</dbReference>
<dbReference type="PANTHER" id="PTHR21527">
    <property type="entry name" value="NUCLEOPORIN NUP35"/>
    <property type="match status" value="1"/>
</dbReference>
<evidence type="ECO:0000256" key="4">
    <source>
        <dbReference type="ARBA" id="ARBA00022448"/>
    </source>
</evidence>
<sequence>MFTLSQAIINPPQSPQREQNELPGSPNRLVSPEPTTFELADMNASNTSSIQTSTKKEGASAPPAEIVTPSFLFGQHQRERHRSFGPNSPLYAPARRFTDCKVEDCLSPIPSRLNTGPKSVTWSPILTRSSSNNRVSESSESGQTPSDMSYTMSTSTSTFKPDCSGPPLRSLDDALNASTHIHRQDDFMDTLSYLDDDEMTHYHDAQESTGDEIPETEHHFWVKVYGFNPLDADEVIRFFGRHGNVVSYKIPDDGNWVMIRYSSEIHVTQALMRDAKHFRRNVMIGVTTVTNQEIVENELANDSVILSETIAARTGTRFVTPYRFGDESPRDNDEAAEELEPFQPMSNNNDNNKKVSMRSLSASVRPGGRAADASLNSSSAFIHKEEEESFVEKVWGYIRPF</sequence>
<keyword evidence="7" id="KW-0811">Translocation</keyword>
<evidence type="ECO:0000256" key="1">
    <source>
        <dbReference type="ARBA" id="ARBA00004567"/>
    </source>
</evidence>
<dbReference type="GO" id="GO:0006607">
    <property type="term" value="P:NLS-bearing protein import into nucleus"/>
    <property type="evidence" value="ECO:0007669"/>
    <property type="project" value="TreeGrafter"/>
</dbReference>
<dbReference type="InterPro" id="IPR035979">
    <property type="entry name" value="RBD_domain_sf"/>
</dbReference>
<dbReference type="GO" id="GO:0044615">
    <property type="term" value="C:nuclear pore nuclear basket"/>
    <property type="evidence" value="ECO:0007669"/>
    <property type="project" value="TreeGrafter"/>
</dbReference>
<evidence type="ECO:0000259" key="14">
    <source>
        <dbReference type="PROSITE" id="PS51472"/>
    </source>
</evidence>
<dbReference type="PROSITE" id="PS51472">
    <property type="entry name" value="RRM_NUP35"/>
    <property type="match status" value="1"/>
</dbReference>
<reference evidence="15 16" key="2">
    <citation type="journal article" date="2019" name="G3 (Bethesda)">
        <title>Hybrid Assembly of the Genome of the Entomopathogenic Nematode Steinernema carpocapsae Identifies the X-Chromosome.</title>
        <authorList>
            <person name="Serra L."/>
            <person name="Macchietto M."/>
            <person name="Macias-Munoz A."/>
            <person name="McGill C.J."/>
            <person name="Rodriguez I.M."/>
            <person name="Rodriguez B."/>
            <person name="Murad R."/>
            <person name="Mortazavi A."/>
        </authorList>
    </citation>
    <scope>NUCLEOTIDE SEQUENCE [LARGE SCALE GENOMIC DNA]</scope>
    <source>
        <strain evidence="15 16">ALL</strain>
    </source>
</reference>
<feature type="compositionally biased region" description="Polar residues" evidence="13">
    <location>
        <begin position="43"/>
        <end position="53"/>
    </location>
</feature>
<proteinExistence type="inferred from homology"/>
<keyword evidence="16" id="KW-1185">Reference proteome</keyword>
<dbReference type="EMBL" id="AZBU02000001">
    <property type="protein sequence ID" value="TMS39181.1"/>
    <property type="molecule type" value="Genomic_DNA"/>
</dbReference>
<dbReference type="GO" id="GO:0017056">
    <property type="term" value="F:structural constituent of nuclear pore"/>
    <property type="evidence" value="ECO:0007669"/>
    <property type="project" value="TreeGrafter"/>
</dbReference>
<protein>
    <recommendedName>
        <fullName evidence="3">Nucleoporin NUP35</fullName>
    </recommendedName>
    <alternativeName>
        <fullName evidence="11">35 kDa nucleoporin</fullName>
    </alternativeName>
    <alternativeName>
        <fullName evidence="10">Nucleoporin NUP53</fullName>
    </alternativeName>
</protein>
<dbReference type="Pfam" id="PF05172">
    <property type="entry name" value="RRM_Nup35"/>
    <property type="match status" value="1"/>
</dbReference>
<evidence type="ECO:0000256" key="9">
    <source>
        <dbReference type="ARBA" id="ARBA00023242"/>
    </source>
</evidence>
<dbReference type="OrthoDB" id="10015491at2759"/>
<dbReference type="GO" id="GO:0044613">
    <property type="term" value="C:nuclear pore central transport channel"/>
    <property type="evidence" value="ECO:0007669"/>
    <property type="project" value="TreeGrafter"/>
</dbReference>
<evidence type="ECO:0000256" key="12">
    <source>
        <dbReference type="PROSITE-ProRule" id="PRU00804"/>
    </source>
</evidence>
<name>A0A4U8V047_STECR</name>
<dbReference type="GO" id="GO:0051028">
    <property type="term" value="P:mRNA transport"/>
    <property type="evidence" value="ECO:0007669"/>
    <property type="project" value="UniProtKB-UniRule"/>
</dbReference>
<dbReference type="STRING" id="34508.A0A4U8V047"/>
<keyword evidence="4 12" id="KW-0813">Transport</keyword>
<dbReference type="FunFam" id="3.30.70.330:FF:000095">
    <property type="entry name" value="Putative Nucleoporin NUP53"/>
    <property type="match status" value="1"/>
</dbReference>
<dbReference type="GO" id="GO:0003676">
    <property type="term" value="F:nucleic acid binding"/>
    <property type="evidence" value="ECO:0007669"/>
    <property type="project" value="InterPro"/>
</dbReference>
<evidence type="ECO:0000256" key="6">
    <source>
        <dbReference type="ARBA" id="ARBA00022927"/>
    </source>
</evidence>
<keyword evidence="9 12" id="KW-0539">Nucleus</keyword>
<comment type="similarity">
    <text evidence="2">Belongs to the Nup35 family.</text>
</comment>
<dbReference type="Gene3D" id="3.30.70.330">
    <property type="match status" value="1"/>
</dbReference>
<evidence type="ECO:0000256" key="13">
    <source>
        <dbReference type="SAM" id="MobiDB-lite"/>
    </source>
</evidence>
<comment type="subcellular location">
    <subcellularLocation>
        <location evidence="1">Nucleus</location>
        <location evidence="1">Nuclear pore complex</location>
    </subcellularLocation>
</comment>
<dbReference type="GO" id="GO:0006999">
    <property type="term" value="P:nuclear pore organization"/>
    <property type="evidence" value="ECO:0007669"/>
    <property type="project" value="TreeGrafter"/>
</dbReference>
<accession>A0A4U8V047</accession>
<dbReference type="SUPFAM" id="SSF54928">
    <property type="entry name" value="RNA-binding domain, RBD"/>
    <property type="match status" value="1"/>
</dbReference>
<feature type="compositionally biased region" description="Low complexity" evidence="13">
    <location>
        <begin position="128"/>
        <end position="158"/>
    </location>
</feature>
<keyword evidence="8 12" id="KW-0906">Nuclear pore complex</keyword>
<evidence type="ECO:0000256" key="3">
    <source>
        <dbReference type="ARBA" id="ARBA00016439"/>
    </source>
</evidence>
<feature type="domain" description="RRM Nup35-type" evidence="14">
    <location>
        <begin position="216"/>
        <end position="296"/>
    </location>
</feature>
<evidence type="ECO:0000256" key="2">
    <source>
        <dbReference type="ARBA" id="ARBA00009454"/>
    </source>
</evidence>
<evidence type="ECO:0000313" key="15">
    <source>
        <dbReference type="EMBL" id="TMS39181.1"/>
    </source>
</evidence>
<dbReference type="CDD" id="cd12441">
    <property type="entry name" value="RRM_Nup53_like"/>
    <property type="match status" value="1"/>
</dbReference>
<evidence type="ECO:0000256" key="10">
    <source>
        <dbReference type="ARBA" id="ARBA00029997"/>
    </source>
</evidence>
<dbReference type="InterPro" id="IPR007846">
    <property type="entry name" value="RRM_NUP35_dom"/>
</dbReference>
<evidence type="ECO:0000256" key="8">
    <source>
        <dbReference type="ARBA" id="ARBA00023132"/>
    </source>
</evidence>
<feature type="region of interest" description="Disordered" evidence="13">
    <location>
        <begin position="1"/>
        <end position="63"/>
    </location>
</feature>
<dbReference type="GO" id="GO:0005543">
    <property type="term" value="F:phospholipid binding"/>
    <property type="evidence" value="ECO:0007669"/>
    <property type="project" value="TreeGrafter"/>
</dbReference>
<keyword evidence="6" id="KW-0653">Protein transport</keyword>
<dbReference type="AlphaFoldDB" id="A0A4U8V047"/>
<keyword evidence="5 12" id="KW-0509">mRNA transport</keyword>
<evidence type="ECO:0000313" key="16">
    <source>
        <dbReference type="Proteomes" id="UP000298663"/>
    </source>
</evidence>
<feature type="region of interest" description="Disordered" evidence="13">
    <location>
        <begin position="114"/>
        <end position="167"/>
    </location>
</feature>
<dbReference type="Proteomes" id="UP000298663">
    <property type="component" value="Chromosome X"/>
</dbReference>
<feature type="region of interest" description="Disordered" evidence="13">
    <location>
        <begin position="322"/>
        <end position="354"/>
    </location>
</feature>
<organism evidence="15 16">
    <name type="scientific">Steinernema carpocapsae</name>
    <name type="common">Entomopathogenic nematode</name>
    <dbReference type="NCBI Taxonomy" id="34508"/>
    <lineage>
        <taxon>Eukaryota</taxon>
        <taxon>Metazoa</taxon>
        <taxon>Ecdysozoa</taxon>
        <taxon>Nematoda</taxon>
        <taxon>Chromadorea</taxon>
        <taxon>Rhabditida</taxon>
        <taxon>Tylenchina</taxon>
        <taxon>Panagrolaimomorpha</taxon>
        <taxon>Strongyloidoidea</taxon>
        <taxon>Steinernematidae</taxon>
        <taxon>Steinernema</taxon>
    </lineage>
</organism>
<comment type="caution">
    <text evidence="15">The sequence shown here is derived from an EMBL/GenBank/DDBJ whole genome shotgun (WGS) entry which is preliminary data.</text>
</comment>
<evidence type="ECO:0000256" key="11">
    <source>
        <dbReference type="ARBA" id="ARBA00030250"/>
    </source>
</evidence>